<protein>
    <submittedName>
        <fullName evidence="1">Uncharacterized protein</fullName>
    </submittedName>
</protein>
<dbReference type="Proteomes" id="UP000095767">
    <property type="component" value="Unassembled WGS sequence"/>
</dbReference>
<reference evidence="1 2" key="1">
    <citation type="submission" date="2016-09" db="EMBL/GenBank/DDBJ databases">
        <title>The draft genome of Dichanthelium oligosanthes: A C3 panicoid grass species.</title>
        <authorList>
            <person name="Studer A.J."/>
            <person name="Schnable J.C."/>
            <person name="Brutnell T.P."/>
        </authorList>
    </citation>
    <scope>NUCLEOTIDE SEQUENCE [LARGE SCALE GENOMIC DNA]</scope>
    <source>
        <strain evidence="2">cv. Kellogg 1175</strain>
        <tissue evidence="1">Leaf</tissue>
    </source>
</reference>
<sequence length="42" mass="4866">MYPERFSFLGFHPYKEVIFSTTLNVALAYHLNTSKAQFLGIL</sequence>
<accession>A0A1E5UNZ8</accession>
<dbReference type="AlphaFoldDB" id="A0A1E5UNZ8"/>
<evidence type="ECO:0000313" key="2">
    <source>
        <dbReference type="Proteomes" id="UP000095767"/>
    </source>
</evidence>
<gene>
    <name evidence="1" type="ORF">BAE44_0024445</name>
</gene>
<organism evidence="1 2">
    <name type="scientific">Dichanthelium oligosanthes</name>
    <dbReference type="NCBI Taxonomy" id="888268"/>
    <lineage>
        <taxon>Eukaryota</taxon>
        <taxon>Viridiplantae</taxon>
        <taxon>Streptophyta</taxon>
        <taxon>Embryophyta</taxon>
        <taxon>Tracheophyta</taxon>
        <taxon>Spermatophyta</taxon>
        <taxon>Magnoliopsida</taxon>
        <taxon>Liliopsida</taxon>
        <taxon>Poales</taxon>
        <taxon>Poaceae</taxon>
        <taxon>PACMAD clade</taxon>
        <taxon>Panicoideae</taxon>
        <taxon>Panicodae</taxon>
        <taxon>Paniceae</taxon>
        <taxon>Dichantheliinae</taxon>
        <taxon>Dichanthelium</taxon>
    </lineage>
</organism>
<name>A0A1E5UNZ8_9POAL</name>
<proteinExistence type="predicted"/>
<evidence type="ECO:0000313" key="1">
    <source>
        <dbReference type="EMBL" id="OEL14535.1"/>
    </source>
</evidence>
<dbReference type="EMBL" id="LWDX02069699">
    <property type="protein sequence ID" value="OEL14535.1"/>
    <property type="molecule type" value="Genomic_DNA"/>
</dbReference>
<keyword evidence="2" id="KW-1185">Reference proteome</keyword>
<dbReference type="OrthoDB" id="639965at2759"/>
<dbReference type="PANTHER" id="PTHR34591">
    <property type="entry name" value="OS03G0653100 PROTEIN-RELATED"/>
    <property type="match status" value="1"/>
</dbReference>
<comment type="caution">
    <text evidence="1">The sequence shown here is derived from an EMBL/GenBank/DDBJ whole genome shotgun (WGS) entry which is preliminary data.</text>
</comment>